<name>A0AAE0LYT4_9PEZI</name>
<reference evidence="2" key="1">
    <citation type="journal article" date="2023" name="Mol. Phylogenet. Evol.">
        <title>Genome-scale phylogeny and comparative genomics of the fungal order Sordariales.</title>
        <authorList>
            <person name="Hensen N."/>
            <person name="Bonometti L."/>
            <person name="Westerberg I."/>
            <person name="Brannstrom I.O."/>
            <person name="Guillou S."/>
            <person name="Cros-Aarteil S."/>
            <person name="Calhoun S."/>
            <person name="Haridas S."/>
            <person name="Kuo A."/>
            <person name="Mondo S."/>
            <person name="Pangilinan J."/>
            <person name="Riley R."/>
            <person name="LaButti K."/>
            <person name="Andreopoulos B."/>
            <person name="Lipzen A."/>
            <person name="Chen C."/>
            <person name="Yan M."/>
            <person name="Daum C."/>
            <person name="Ng V."/>
            <person name="Clum A."/>
            <person name="Steindorff A."/>
            <person name="Ohm R.A."/>
            <person name="Martin F."/>
            <person name="Silar P."/>
            <person name="Natvig D.O."/>
            <person name="Lalanne C."/>
            <person name="Gautier V."/>
            <person name="Ament-Velasquez S.L."/>
            <person name="Kruys A."/>
            <person name="Hutchinson M.I."/>
            <person name="Powell A.J."/>
            <person name="Barry K."/>
            <person name="Miller A.N."/>
            <person name="Grigoriev I.V."/>
            <person name="Debuchy R."/>
            <person name="Gladieux P."/>
            <person name="Hiltunen Thoren M."/>
            <person name="Johannesson H."/>
        </authorList>
    </citation>
    <scope>NUCLEOTIDE SEQUENCE</scope>
    <source>
        <strain evidence="2">CBS 118394</strain>
    </source>
</reference>
<dbReference type="PANTHER" id="PTHR12265:SF40">
    <property type="entry name" value="DUF829-DOMAIN-CONTAINING PROTEIN"/>
    <property type="match status" value="1"/>
</dbReference>
<dbReference type="Proteomes" id="UP001283341">
    <property type="component" value="Unassembled WGS sequence"/>
</dbReference>
<dbReference type="PANTHER" id="PTHR12265">
    <property type="entry name" value="TRANSMEMBRANE PROTEIN 53"/>
    <property type="match status" value="1"/>
</dbReference>
<organism evidence="2 3">
    <name type="scientific">Apodospora peruviana</name>
    <dbReference type="NCBI Taxonomy" id="516989"/>
    <lineage>
        <taxon>Eukaryota</taxon>
        <taxon>Fungi</taxon>
        <taxon>Dikarya</taxon>
        <taxon>Ascomycota</taxon>
        <taxon>Pezizomycotina</taxon>
        <taxon>Sordariomycetes</taxon>
        <taxon>Sordariomycetidae</taxon>
        <taxon>Sordariales</taxon>
        <taxon>Lasiosphaeriaceae</taxon>
        <taxon>Apodospora</taxon>
    </lineage>
</organism>
<keyword evidence="1" id="KW-1133">Transmembrane helix</keyword>
<reference evidence="2" key="2">
    <citation type="submission" date="2023-06" db="EMBL/GenBank/DDBJ databases">
        <authorList>
            <consortium name="Lawrence Berkeley National Laboratory"/>
            <person name="Haridas S."/>
            <person name="Hensen N."/>
            <person name="Bonometti L."/>
            <person name="Westerberg I."/>
            <person name="Brannstrom I.O."/>
            <person name="Guillou S."/>
            <person name="Cros-Aarteil S."/>
            <person name="Calhoun S."/>
            <person name="Kuo A."/>
            <person name="Mondo S."/>
            <person name="Pangilinan J."/>
            <person name="Riley R."/>
            <person name="Labutti K."/>
            <person name="Andreopoulos B."/>
            <person name="Lipzen A."/>
            <person name="Chen C."/>
            <person name="Yanf M."/>
            <person name="Daum C."/>
            <person name="Ng V."/>
            <person name="Clum A."/>
            <person name="Steindorff A."/>
            <person name="Ohm R."/>
            <person name="Martin F."/>
            <person name="Silar P."/>
            <person name="Natvig D."/>
            <person name="Lalanne C."/>
            <person name="Gautier V."/>
            <person name="Ament-Velasquez S.L."/>
            <person name="Kruys A."/>
            <person name="Hutchinson M.I."/>
            <person name="Powell A.J."/>
            <person name="Barry K."/>
            <person name="Miller A.N."/>
            <person name="Grigoriev I.V."/>
            <person name="Debuchy R."/>
            <person name="Gladieux P."/>
            <person name="Thoren M.H."/>
            <person name="Johannesson H."/>
        </authorList>
    </citation>
    <scope>NUCLEOTIDE SEQUENCE</scope>
    <source>
        <strain evidence="2">CBS 118394</strain>
    </source>
</reference>
<comment type="caution">
    <text evidence="2">The sequence shown here is derived from an EMBL/GenBank/DDBJ whole genome shotgun (WGS) entry which is preliminary data.</text>
</comment>
<accession>A0AAE0LYT4</accession>
<dbReference type="InterPro" id="IPR008547">
    <property type="entry name" value="DUF829_TMEM53"/>
</dbReference>
<sequence>MASNAPASEAGKNGPLSFMTKLSPCVYIYRPSNTGDRSVSTPAAESVVSARTTPHQATTTPKFILLATWMGARDPHIAKYVLPYQALFPSAQILLIRSELRHFAPLMRGRTAASDISPAVPVLRSFVNEIPSGENGRPEMLVHIWSNGGSSSLSLLHKLLLSKYPDLEFPRHTIVFDSCPGQFSYWPGYKVAMTGIPPWRWLRFIVSPFIHALTAWTWVLYLLIGKRWKRFQGLLAELSEGHNDLVSPGNRAGREVCRTYVYSDTDELINSTDIEEHAADAKRKGLKVRMEKFEGSQHVAHVRADEGRYWRVVKETWEGTD</sequence>
<keyword evidence="1" id="KW-0812">Transmembrane</keyword>
<dbReference type="AlphaFoldDB" id="A0AAE0LYT4"/>
<protein>
    <recommendedName>
        <fullName evidence="4">Indole-diterpene biosynthesis protein PaxU</fullName>
    </recommendedName>
</protein>
<dbReference type="Pfam" id="PF05705">
    <property type="entry name" value="DUF829"/>
    <property type="match status" value="1"/>
</dbReference>
<evidence type="ECO:0008006" key="4">
    <source>
        <dbReference type="Google" id="ProtNLM"/>
    </source>
</evidence>
<proteinExistence type="predicted"/>
<evidence type="ECO:0000256" key="1">
    <source>
        <dbReference type="SAM" id="Phobius"/>
    </source>
</evidence>
<keyword evidence="1" id="KW-0472">Membrane</keyword>
<evidence type="ECO:0000313" key="2">
    <source>
        <dbReference type="EMBL" id="KAK3311899.1"/>
    </source>
</evidence>
<gene>
    <name evidence="2" type="ORF">B0H66DRAFT_102256</name>
</gene>
<keyword evidence="3" id="KW-1185">Reference proteome</keyword>
<feature type="transmembrane region" description="Helical" evidence="1">
    <location>
        <begin position="201"/>
        <end position="224"/>
    </location>
</feature>
<evidence type="ECO:0000313" key="3">
    <source>
        <dbReference type="Proteomes" id="UP001283341"/>
    </source>
</evidence>
<dbReference type="EMBL" id="JAUEDM010000011">
    <property type="protein sequence ID" value="KAK3311899.1"/>
    <property type="molecule type" value="Genomic_DNA"/>
</dbReference>